<evidence type="ECO:0000256" key="4">
    <source>
        <dbReference type="ARBA" id="ARBA00022840"/>
    </source>
</evidence>
<dbReference type="SUPFAM" id="SSF52540">
    <property type="entry name" value="P-loop containing nucleoside triphosphate hydrolases"/>
    <property type="match status" value="1"/>
</dbReference>
<dbReference type="GO" id="GO:0140359">
    <property type="term" value="F:ABC-type transporter activity"/>
    <property type="evidence" value="ECO:0007669"/>
    <property type="project" value="InterPro"/>
</dbReference>
<evidence type="ECO:0000256" key="1">
    <source>
        <dbReference type="ARBA" id="ARBA00005417"/>
    </source>
</evidence>
<dbReference type="InterPro" id="IPR027417">
    <property type="entry name" value="P-loop_NTPase"/>
</dbReference>
<dbReference type="AlphaFoldDB" id="A0A7L7L3R9"/>
<keyword evidence="4 6" id="KW-0067">ATP-binding</keyword>
<dbReference type="InterPro" id="IPR003593">
    <property type="entry name" value="AAA+_ATPase"/>
</dbReference>
<protein>
    <submittedName>
        <fullName evidence="6">ATP-binding cassette domain-containing protein</fullName>
    </submittedName>
</protein>
<dbReference type="CDD" id="cd03220">
    <property type="entry name" value="ABC_KpsT_Wzt"/>
    <property type="match status" value="1"/>
</dbReference>
<dbReference type="InterPro" id="IPR050683">
    <property type="entry name" value="Bact_Polysacc_Export_ATP-bd"/>
</dbReference>
<dbReference type="GO" id="GO:0016887">
    <property type="term" value="F:ATP hydrolysis activity"/>
    <property type="evidence" value="ECO:0007669"/>
    <property type="project" value="InterPro"/>
</dbReference>
<dbReference type="Pfam" id="PF00005">
    <property type="entry name" value="ABC_tran"/>
    <property type="match status" value="1"/>
</dbReference>
<dbReference type="KEGG" id="add:HUW48_05060"/>
<organism evidence="6 7">
    <name type="scientific">Adhaeribacter radiodurans</name>
    <dbReference type="NCBI Taxonomy" id="2745197"/>
    <lineage>
        <taxon>Bacteria</taxon>
        <taxon>Pseudomonadati</taxon>
        <taxon>Bacteroidota</taxon>
        <taxon>Cytophagia</taxon>
        <taxon>Cytophagales</taxon>
        <taxon>Hymenobacteraceae</taxon>
        <taxon>Adhaeribacter</taxon>
    </lineage>
</organism>
<dbReference type="InterPro" id="IPR003439">
    <property type="entry name" value="ABC_transporter-like_ATP-bd"/>
</dbReference>
<feature type="domain" description="ABC transporter" evidence="5">
    <location>
        <begin position="44"/>
        <end position="266"/>
    </location>
</feature>
<keyword evidence="2" id="KW-0813">Transport</keyword>
<dbReference type="Gene3D" id="3.40.50.300">
    <property type="entry name" value="P-loop containing nucleotide triphosphate hydrolases"/>
    <property type="match status" value="1"/>
</dbReference>
<dbReference type="PROSITE" id="PS50893">
    <property type="entry name" value="ABC_TRANSPORTER_2"/>
    <property type="match status" value="1"/>
</dbReference>
<keyword evidence="3" id="KW-0547">Nucleotide-binding</keyword>
<dbReference type="PANTHER" id="PTHR46743:SF2">
    <property type="entry name" value="TEICHOIC ACIDS EXPORT ATP-BINDING PROTEIN TAGH"/>
    <property type="match status" value="1"/>
</dbReference>
<keyword evidence="7" id="KW-1185">Reference proteome</keyword>
<dbReference type="GO" id="GO:0016020">
    <property type="term" value="C:membrane"/>
    <property type="evidence" value="ECO:0007669"/>
    <property type="project" value="InterPro"/>
</dbReference>
<reference evidence="6 7" key="2">
    <citation type="submission" date="2020-08" db="EMBL/GenBank/DDBJ databases">
        <title>Adhaeribacter dokdonensis sp. nov., isolated from the rhizosphere of Elymus tsukushiensis, a plant native to the Dokdo Islands, Republic of Korea.</title>
        <authorList>
            <person name="Ghim S.Y."/>
        </authorList>
    </citation>
    <scope>NUCLEOTIDE SEQUENCE [LARGE SCALE GENOMIC DNA]</scope>
    <source>
        <strain evidence="6 7">KUDC8001</strain>
    </source>
</reference>
<gene>
    <name evidence="6" type="ORF">HUW48_05060</name>
</gene>
<dbReference type="RefSeq" id="WP_182414641.1">
    <property type="nucleotide sequence ID" value="NZ_CP055153.1"/>
</dbReference>
<name>A0A7L7L3R9_9BACT</name>
<accession>A0A7L7L3R9</accession>
<proteinExistence type="inferred from homology"/>
<dbReference type="PANTHER" id="PTHR46743">
    <property type="entry name" value="TEICHOIC ACIDS EXPORT ATP-BINDING PROTEIN TAGH"/>
    <property type="match status" value="1"/>
</dbReference>
<evidence type="ECO:0000259" key="5">
    <source>
        <dbReference type="PROSITE" id="PS50893"/>
    </source>
</evidence>
<reference evidence="6 7" key="1">
    <citation type="submission" date="2020-06" db="EMBL/GenBank/DDBJ databases">
        <authorList>
            <person name="Hwang Y.J."/>
        </authorList>
    </citation>
    <scope>NUCLEOTIDE SEQUENCE [LARGE SCALE GENOMIC DNA]</scope>
    <source>
        <strain evidence="6 7">KUDC8001</strain>
    </source>
</reference>
<dbReference type="EMBL" id="CP055153">
    <property type="protein sequence ID" value="QMU27446.1"/>
    <property type="molecule type" value="Genomic_DNA"/>
</dbReference>
<dbReference type="InterPro" id="IPR015860">
    <property type="entry name" value="ABC_transpr_TagH-like"/>
</dbReference>
<evidence type="ECO:0000313" key="6">
    <source>
        <dbReference type="EMBL" id="QMU27446.1"/>
    </source>
</evidence>
<evidence type="ECO:0000313" key="7">
    <source>
        <dbReference type="Proteomes" id="UP000514509"/>
    </source>
</evidence>
<evidence type="ECO:0000256" key="3">
    <source>
        <dbReference type="ARBA" id="ARBA00022741"/>
    </source>
</evidence>
<dbReference type="SMART" id="SM00382">
    <property type="entry name" value="AAA"/>
    <property type="match status" value="1"/>
</dbReference>
<dbReference type="Proteomes" id="UP000514509">
    <property type="component" value="Chromosome"/>
</dbReference>
<comment type="similarity">
    <text evidence="1">Belongs to the ABC transporter superfamily.</text>
</comment>
<sequence>MTKVVIRVDGLSKKYRLGNIGTGTLSRDLNQWWARFRGKEDPYSRLDNAGTNYFRKDDFWALQDINFEIKQGEAVGIIGKNGAGKSTLLKILSRITSPTFGEIKIKGRVASLLEVGTGFHPELTGRENVFLNGAILGMTKREIRSKLDEIIAFSGVERHIDTPVKRYSSGMHVRLAFAVAAHLEPEILIVDEVLAVGDAEFQKKCIGKMKEVTGEGRTILFVSHNMVAVKKLCSRGILLRSGRVLLDSSIEEAVEAYLDFSSKHEKSEITWQLAKEPLSGVQIVALRLLRDDETIGSNFYMNEDFYVEVEFINHKEGNLLSSYFELRSLTEVGVLSSANWSSATANVDPYSNLAYSSGRYKSRMKIPGNFLNEGSYIINAWILENVSATAAEVKESLMVTIVDNGEMRKEYTGEWFGLVRPKLEWHTTALNTSKAKNKKA</sequence>
<evidence type="ECO:0000256" key="2">
    <source>
        <dbReference type="ARBA" id="ARBA00022448"/>
    </source>
</evidence>
<dbReference type="GO" id="GO:0005524">
    <property type="term" value="F:ATP binding"/>
    <property type="evidence" value="ECO:0007669"/>
    <property type="project" value="UniProtKB-KW"/>
</dbReference>